<dbReference type="GO" id="GO:0042744">
    <property type="term" value="P:hydrogen peroxide catabolic process"/>
    <property type="evidence" value="ECO:0007669"/>
    <property type="project" value="UniProtKB-KW"/>
</dbReference>
<evidence type="ECO:0000256" key="9">
    <source>
        <dbReference type="ARBA" id="ARBA00023324"/>
    </source>
</evidence>
<feature type="signal peptide" evidence="14">
    <location>
        <begin position="1"/>
        <end position="22"/>
    </location>
</feature>
<feature type="binding site" evidence="11">
    <location>
        <position position="65"/>
    </location>
    <ligand>
        <name>Ca(2+)</name>
        <dbReference type="ChEBI" id="CHEBI:29108"/>
        <label>1</label>
    </ligand>
</feature>
<evidence type="ECO:0000256" key="3">
    <source>
        <dbReference type="ARBA" id="ARBA00022559"/>
    </source>
</evidence>
<dbReference type="GO" id="GO:0046872">
    <property type="term" value="F:metal ion binding"/>
    <property type="evidence" value="ECO:0007669"/>
    <property type="project" value="UniProtKB-KW"/>
</dbReference>
<keyword evidence="6 11" id="KW-0106">Calcium</keyword>
<evidence type="ECO:0000256" key="1">
    <source>
        <dbReference type="ARBA" id="ARBA00000189"/>
    </source>
</evidence>
<dbReference type="AlphaFoldDB" id="A0AAV8P3V7"/>
<reference evidence="16 17" key="1">
    <citation type="submission" date="2022-12" db="EMBL/GenBank/DDBJ databases">
        <title>Chromosome-scale assembly of the Ensete ventricosum genome.</title>
        <authorList>
            <person name="Dussert Y."/>
            <person name="Stocks J."/>
            <person name="Wendawek A."/>
            <person name="Woldeyes F."/>
            <person name="Nichols R.A."/>
            <person name="Borrell J.S."/>
        </authorList>
    </citation>
    <scope>NUCLEOTIDE SEQUENCE [LARGE SCALE GENOMIC DNA]</scope>
    <source>
        <strain evidence="17">cv. Maze</strain>
        <tissue evidence="16">Seeds</tissue>
    </source>
</reference>
<dbReference type="GO" id="GO:0020037">
    <property type="term" value="F:heme binding"/>
    <property type="evidence" value="ECO:0007669"/>
    <property type="project" value="InterPro"/>
</dbReference>
<name>A0AAV8P3V7_ENSVE</name>
<dbReference type="PROSITE" id="PS50873">
    <property type="entry name" value="PEROXIDASE_4"/>
    <property type="match status" value="1"/>
</dbReference>
<dbReference type="PANTHER" id="PTHR31388:SF247">
    <property type="entry name" value="PEROXIDASE"/>
    <property type="match status" value="1"/>
</dbReference>
<evidence type="ECO:0000256" key="13">
    <source>
        <dbReference type="RuleBase" id="RU004241"/>
    </source>
</evidence>
<dbReference type="PRINTS" id="PR00461">
    <property type="entry name" value="PLPEROXIDASE"/>
</dbReference>
<evidence type="ECO:0000256" key="7">
    <source>
        <dbReference type="ARBA" id="ARBA00023002"/>
    </source>
</evidence>
<sequence>MASLRSSPCALPFLFFVAMASAQLSPTFYNTSCPDALSTIQSVVADAIATESRMGASLLRLHFHDCFVNASSAKTRAPIFMIHLETPSSPSVDLHIQFN</sequence>
<keyword evidence="9" id="KW-0376">Hydrogen peroxide</keyword>
<evidence type="ECO:0000256" key="10">
    <source>
        <dbReference type="PIRSR" id="PIRSR600823-1"/>
    </source>
</evidence>
<evidence type="ECO:0000256" key="12">
    <source>
        <dbReference type="PIRSR" id="PIRSR600823-4"/>
    </source>
</evidence>
<dbReference type="InterPro" id="IPR002016">
    <property type="entry name" value="Haem_peroxidase"/>
</dbReference>
<comment type="caution">
    <text evidence="16">The sequence shown here is derived from an EMBL/GenBank/DDBJ whole genome shotgun (WGS) entry which is preliminary data.</text>
</comment>
<feature type="chain" id="PRO_5043832534" description="Plant heme peroxidase family profile domain-containing protein" evidence="14">
    <location>
        <begin position="23"/>
        <end position="99"/>
    </location>
</feature>
<keyword evidence="14" id="KW-0732">Signal</keyword>
<dbReference type="InterPro" id="IPR019794">
    <property type="entry name" value="Peroxidases_AS"/>
</dbReference>
<dbReference type="GO" id="GO:0006979">
    <property type="term" value="P:response to oxidative stress"/>
    <property type="evidence" value="ECO:0007669"/>
    <property type="project" value="InterPro"/>
</dbReference>
<dbReference type="InterPro" id="IPR000823">
    <property type="entry name" value="Peroxidase_pln"/>
</dbReference>
<comment type="cofactor">
    <cofactor evidence="2">
        <name>heme b</name>
        <dbReference type="ChEBI" id="CHEBI:60344"/>
    </cofactor>
</comment>
<keyword evidence="4" id="KW-0349">Heme</keyword>
<feature type="binding site" evidence="11">
    <location>
        <position position="68"/>
    </location>
    <ligand>
        <name>Ca(2+)</name>
        <dbReference type="ChEBI" id="CHEBI:29108"/>
        <label>1</label>
    </ligand>
</feature>
<keyword evidence="8" id="KW-0408">Iron</keyword>
<dbReference type="EMBL" id="JAQQAF010000009">
    <property type="protein sequence ID" value="KAJ8461076.1"/>
    <property type="molecule type" value="Genomic_DNA"/>
</dbReference>
<evidence type="ECO:0000313" key="17">
    <source>
        <dbReference type="Proteomes" id="UP001222027"/>
    </source>
</evidence>
<dbReference type="SUPFAM" id="SSF48113">
    <property type="entry name" value="Heme-dependent peroxidases"/>
    <property type="match status" value="1"/>
</dbReference>
<protein>
    <recommendedName>
        <fullName evidence="15">Plant heme peroxidase family profile domain-containing protein</fullName>
    </recommendedName>
</protein>
<comment type="cofactor">
    <cofactor evidence="11">
        <name>Ca(2+)</name>
        <dbReference type="ChEBI" id="CHEBI:29108"/>
    </cofactor>
    <text evidence="11">Binds 2 calcium ions per subunit.</text>
</comment>
<organism evidence="16 17">
    <name type="scientific">Ensete ventricosum</name>
    <name type="common">Abyssinian banana</name>
    <name type="synonym">Musa ensete</name>
    <dbReference type="NCBI Taxonomy" id="4639"/>
    <lineage>
        <taxon>Eukaryota</taxon>
        <taxon>Viridiplantae</taxon>
        <taxon>Streptophyta</taxon>
        <taxon>Embryophyta</taxon>
        <taxon>Tracheophyta</taxon>
        <taxon>Spermatophyta</taxon>
        <taxon>Magnoliopsida</taxon>
        <taxon>Liliopsida</taxon>
        <taxon>Zingiberales</taxon>
        <taxon>Musaceae</taxon>
        <taxon>Ensete</taxon>
    </lineage>
</organism>
<keyword evidence="17" id="KW-1185">Reference proteome</keyword>
<comment type="catalytic activity">
    <reaction evidence="1">
        <text>2 a phenolic donor + H2O2 = 2 a phenolic radical donor + 2 H2O</text>
        <dbReference type="Rhea" id="RHEA:56136"/>
        <dbReference type="ChEBI" id="CHEBI:15377"/>
        <dbReference type="ChEBI" id="CHEBI:16240"/>
        <dbReference type="ChEBI" id="CHEBI:139520"/>
        <dbReference type="ChEBI" id="CHEBI:139521"/>
        <dbReference type="EC" id="1.11.1.7"/>
    </reaction>
</comment>
<evidence type="ECO:0000256" key="11">
    <source>
        <dbReference type="PIRSR" id="PIRSR600823-3"/>
    </source>
</evidence>
<feature type="site" description="Transition state stabilizer" evidence="12">
    <location>
        <position position="60"/>
    </location>
</feature>
<evidence type="ECO:0000313" key="16">
    <source>
        <dbReference type="EMBL" id="KAJ8461076.1"/>
    </source>
</evidence>
<dbReference type="PANTHER" id="PTHR31388">
    <property type="entry name" value="PEROXIDASE 72-RELATED"/>
    <property type="match status" value="1"/>
</dbReference>
<evidence type="ECO:0000256" key="5">
    <source>
        <dbReference type="ARBA" id="ARBA00022723"/>
    </source>
</evidence>
<evidence type="ECO:0000256" key="8">
    <source>
        <dbReference type="ARBA" id="ARBA00023004"/>
    </source>
</evidence>
<keyword evidence="7" id="KW-0560">Oxidoreductase</keyword>
<feature type="domain" description="Plant heme peroxidase family profile" evidence="15">
    <location>
        <begin position="23"/>
        <end position="73"/>
    </location>
</feature>
<dbReference type="InterPro" id="IPR010255">
    <property type="entry name" value="Haem_peroxidase_sf"/>
</dbReference>
<accession>A0AAV8P3V7</accession>
<evidence type="ECO:0000259" key="15">
    <source>
        <dbReference type="PROSITE" id="PS50873"/>
    </source>
</evidence>
<dbReference type="Pfam" id="PF00141">
    <property type="entry name" value="peroxidase"/>
    <property type="match status" value="1"/>
</dbReference>
<gene>
    <name evidence="16" type="ORF">OPV22_034002</name>
</gene>
<dbReference type="Proteomes" id="UP001222027">
    <property type="component" value="Unassembled WGS sequence"/>
</dbReference>
<evidence type="ECO:0000256" key="6">
    <source>
        <dbReference type="ARBA" id="ARBA00022837"/>
    </source>
</evidence>
<dbReference type="GO" id="GO:0140825">
    <property type="term" value="F:lactoperoxidase activity"/>
    <property type="evidence" value="ECO:0007669"/>
    <property type="project" value="UniProtKB-EC"/>
</dbReference>
<proteinExistence type="inferred from homology"/>
<keyword evidence="3" id="KW-0575">Peroxidase</keyword>
<keyword evidence="5 11" id="KW-0479">Metal-binding</keyword>
<evidence type="ECO:0000256" key="2">
    <source>
        <dbReference type="ARBA" id="ARBA00001970"/>
    </source>
</evidence>
<evidence type="ECO:0000256" key="4">
    <source>
        <dbReference type="ARBA" id="ARBA00022617"/>
    </source>
</evidence>
<dbReference type="Gene3D" id="1.10.520.10">
    <property type="match status" value="1"/>
</dbReference>
<dbReference type="PROSITE" id="PS00436">
    <property type="entry name" value="PEROXIDASE_2"/>
    <property type="match status" value="1"/>
</dbReference>
<comment type="similarity">
    <text evidence="13">Belongs to the peroxidase family.</text>
</comment>
<feature type="active site" description="Proton acceptor" evidence="10">
    <location>
        <position position="64"/>
    </location>
</feature>
<evidence type="ECO:0000256" key="14">
    <source>
        <dbReference type="SAM" id="SignalP"/>
    </source>
</evidence>